<gene>
    <name evidence="2" type="ORF">GGR39_003420</name>
</gene>
<dbReference type="InterPro" id="IPR018754">
    <property type="entry name" value="RovC-like_DNA-bd"/>
</dbReference>
<evidence type="ECO:0000259" key="1">
    <source>
        <dbReference type="Pfam" id="PF10074"/>
    </source>
</evidence>
<evidence type="ECO:0000313" key="3">
    <source>
        <dbReference type="Proteomes" id="UP000561459"/>
    </source>
</evidence>
<accession>A0A7W6C4W3</accession>
<dbReference type="Proteomes" id="UP000561459">
    <property type="component" value="Unassembled WGS sequence"/>
</dbReference>
<keyword evidence="3" id="KW-1185">Reference proteome</keyword>
<comment type="caution">
    <text evidence="2">The sequence shown here is derived from an EMBL/GenBank/DDBJ whole genome shotgun (WGS) entry which is preliminary data.</text>
</comment>
<organism evidence="2 3">
    <name type="scientific">Novosphingobium fluoreni</name>
    <dbReference type="NCBI Taxonomy" id="1391222"/>
    <lineage>
        <taxon>Bacteria</taxon>
        <taxon>Pseudomonadati</taxon>
        <taxon>Pseudomonadota</taxon>
        <taxon>Alphaproteobacteria</taxon>
        <taxon>Sphingomonadales</taxon>
        <taxon>Sphingomonadaceae</taxon>
        <taxon>Novosphingobium</taxon>
    </lineage>
</organism>
<dbReference type="EMBL" id="JACIDY010000017">
    <property type="protein sequence ID" value="MBB3941739.1"/>
    <property type="molecule type" value="Genomic_DNA"/>
</dbReference>
<evidence type="ECO:0000313" key="2">
    <source>
        <dbReference type="EMBL" id="MBB3941739.1"/>
    </source>
</evidence>
<sequence>MANGLTRSHIGAGPDSPGKCCAAILNTLRCLPTPTPLLRQAKPVRQVSMRPATGGFIFVEDPAHDCTCVLPIWSAALDPGVLRARIVVDAGQIPSSFDFQRAGLRRVASSVGEHIAFDRAGEVVRIDVIDGAVSPDRANLCFEIIADHRLERQIRALQSLFSPFVRQSPNGWFKRQHLALLANDLSQAGASLREAADVLLGPGEWPGDGEHRKSQVRRLVKRGLQLCHSTPGGILAG</sequence>
<dbReference type="AlphaFoldDB" id="A0A7W6C4W3"/>
<feature type="domain" description="T6SS Transcription factor RovC-like DNA binding" evidence="1">
    <location>
        <begin position="149"/>
        <end position="228"/>
    </location>
</feature>
<proteinExistence type="predicted"/>
<protein>
    <recommendedName>
        <fullName evidence="1">T6SS Transcription factor RovC-like DNA binding domain-containing protein</fullName>
    </recommendedName>
</protein>
<reference evidence="2 3" key="1">
    <citation type="submission" date="2020-08" db="EMBL/GenBank/DDBJ databases">
        <title>Genomic Encyclopedia of Type Strains, Phase IV (KMG-IV): sequencing the most valuable type-strain genomes for metagenomic binning, comparative biology and taxonomic classification.</title>
        <authorList>
            <person name="Goeker M."/>
        </authorList>
    </citation>
    <scope>NUCLEOTIDE SEQUENCE [LARGE SCALE GENOMIC DNA]</scope>
    <source>
        <strain evidence="2 3">DSM 27568</strain>
    </source>
</reference>
<dbReference type="Pfam" id="PF10074">
    <property type="entry name" value="RovC_DNA-bd"/>
    <property type="match status" value="1"/>
</dbReference>
<name>A0A7W6C4W3_9SPHN</name>